<sequence length="144" mass="15800">PQYSGRPFRLPGNTSTFYTDQSIIPGGSFTWGEATREATRIPETQAIVNNIIGLARALQPVRERLNRPFQINSWYRPPAVNAAVGGASQSQHLFGRAVDIQVQGLSGRQVANALMLTWPGGVGIYSNIPNIIHLDTGPRRTWGF</sequence>
<dbReference type="Proteomes" id="UP000249081">
    <property type="component" value="Unassembled WGS sequence"/>
</dbReference>
<dbReference type="GO" id="GO:0006508">
    <property type="term" value="P:proteolysis"/>
    <property type="evidence" value="ECO:0007669"/>
    <property type="project" value="UniProtKB-KW"/>
</dbReference>
<comment type="similarity">
    <text evidence="10">Belongs to the peptidase M15 family.</text>
</comment>
<dbReference type="Pfam" id="PF08291">
    <property type="entry name" value="Peptidase_M15_3"/>
    <property type="match status" value="1"/>
</dbReference>
<evidence type="ECO:0000256" key="10">
    <source>
        <dbReference type="ARBA" id="ARBA00093448"/>
    </source>
</evidence>
<evidence type="ECO:0000256" key="1">
    <source>
        <dbReference type="ARBA" id="ARBA00001947"/>
    </source>
</evidence>
<keyword evidence="5" id="KW-0732">Signal</keyword>
<feature type="domain" description="Peptidase M15A C-terminal" evidence="12">
    <location>
        <begin position="45"/>
        <end position="135"/>
    </location>
</feature>
<gene>
    <name evidence="13" type="ORF">DCF17_14700</name>
</gene>
<name>A0A2W4W2C0_9CYAN</name>
<comment type="pathway">
    <text evidence="2">Cell wall biogenesis; cell wall polysaccharide biosynthesis.</text>
</comment>
<accession>A0A2W4W2C0</accession>
<dbReference type="PANTHER" id="PTHR37425">
    <property type="match status" value="1"/>
</dbReference>
<keyword evidence="7" id="KW-0862">Zinc</keyword>
<keyword evidence="8" id="KW-0482">Metalloprotease</keyword>
<evidence type="ECO:0000256" key="7">
    <source>
        <dbReference type="ARBA" id="ARBA00022833"/>
    </source>
</evidence>
<evidence type="ECO:0000313" key="13">
    <source>
        <dbReference type="EMBL" id="PZO38430.1"/>
    </source>
</evidence>
<evidence type="ECO:0000259" key="12">
    <source>
        <dbReference type="Pfam" id="PF08291"/>
    </source>
</evidence>
<comment type="cofactor">
    <cofactor evidence="1">
        <name>Zn(2+)</name>
        <dbReference type="ChEBI" id="CHEBI:29105"/>
    </cofactor>
</comment>
<evidence type="ECO:0000256" key="3">
    <source>
        <dbReference type="ARBA" id="ARBA00022670"/>
    </source>
</evidence>
<dbReference type="GO" id="GO:0046872">
    <property type="term" value="F:metal ion binding"/>
    <property type="evidence" value="ECO:0007669"/>
    <property type="project" value="UniProtKB-KW"/>
</dbReference>
<dbReference type="SUPFAM" id="SSF55166">
    <property type="entry name" value="Hedgehog/DD-peptidase"/>
    <property type="match status" value="1"/>
</dbReference>
<dbReference type="InterPro" id="IPR010275">
    <property type="entry name" value="MepK"/>
</dbReference>
<reference evidence="13 14" key="2">
    <citation type="submission" date="2018-06" db="EMBL/GenBank/DDBJ databases">
        <title>Metagenomic assembly of (sub)arctic Cyanobacteria and their associated microbiome from non-axenic cultures.</title>
        <authorList>
            <person name="Baurain D."/>
        </authorList>
    </citation>
    <scope>NUCLEOTIDE SEQUENCE [LARGE SCALE GENOMIC DNA]</scope>
    <source>
        <strain evidence="13">ULC041bin1</strain>
    </source>
</reference>
<evidence type="ECO:0000313" key="14">
    <source>
        <dbReference type="Proteomes" id="UP000249081"/>
    </source>
</evidence>
<dbReference type="AlphaFoldDB" id="A0A2W4W2C0"/>
<feature type="non-terminal residue" evidence="13">
    <location>
        <position position="1"/>
    </location>
</feature>
<organism evidence="13 14">
    <name type="scientific">Shackletoniella antarctica</name>
    <dbReference type="NCBI Taxonomy" id="268115"/>
    <lineage>
        <taxon>Bacteria</taxon>
        <taxon>Bacillati</taxon>
        <taxon>Cyanobacteriota</taxon>
        <taxon>Cyanophyceae</taxon>
        <taxon>Oculatellales</taxon>
        <taxon>Oculatellaceae</taxon>
        <taxon>Shackletoniella</taxon>
    </lineage>
</organism>
<reference evidence="14" key="1">
    <citation type="submission" date="2018-04" db="EMBL/GenBank/DDBJ databases">
        <authorList>
            <person name="Cornet L."/>
        </authorList>
    </citation>
    <scope>NUCLEOTIDE SEQUENCE [LARGE SCALE GENOMIC DNA]</scope>
</reference>
<dbReference type="InterPro" id="IPR013230">
    <property type="entry name" value="Peptidase_M15A_C"/>
</dbReference>
<dbReference type="GO" id="GO:0071555">
    <property type="term" value="P:cell wall organization"/>
    <property type="evidence" value="ECO:0007669"/>
    <property type="project" value="UniProtKB-KW"/>
</dbReference>
<evidence type="ECO:0000256" key="5">
    <source>
        <dbReference type="ARBA" id="ARBA00022729"/>
    </source>
</evidence>
<comment type="caution">
    <text evidence="13">The sequence shown here is derived from an EMBL/GenBank/DDBJ whole genome shotgun (WGS) entry which is preliminary data.</text>
</comment>
<keyword evidence="3" id="KW-0645">Protease</keyword>
<evidence type="ECO:0000256" key="4">
    <source>
        <dbReference type="ARBA" id="ARBA00022723"/>
    </source>
</evidence>
<keyword evidence="6" id="KW-0378">Hydrolase</keyword>
<dbReference type="InterPro" id="IPR009045">
    <property type="entry name" value="Zn_M74/Hedgehog-like"/>
</dbReference>
<evidence type="ECO:0000256" key="8">
    <source>
        <dbReference type="ARBA" id="ARBA00023049"/>
    </source>
</evidence>
<evidence type="ECO:0000256" key="9">
    <source>
        <dbReference type="ARBA" id="ARBA00023316"/>
    </source>
</evidence>
<protein>
    <recommendedName>
        <fullName evidence="11">Murein endopeptidase K</fullName>
    </recommendedName>
</protein>
<dbReference type="Gene3D" id="3.30.1380.10">
    <property type="match status" value="1"/>
</dbReference>
<dbReference type="PANTHER" id="PTHR37425:SF1">
    <property type="entry name" value="OUTER MEMBRANE PROTEIN"/>
    <property type="match status" value="1"/>
</dbReference>
<dbReference type="EMBL" id="QBMN01000104">
    <property type="protein sequence ID" value="PZO38430.1"/>
    <property type="molecule type" value="Genomic_DNA"/>
</dbReference>
<evidence type="ECO:0000256" key="6">
    <source>
        <dbReference type="ARBA" id="ARBA00022801"/>
    </source>
</evidence>
<proteinExistence type="inferred from homology"/>
<keyword evidence="9" id="KW-0961">Cell wall biogenesis/degradation</keyword>
<keyword evidence="4" id="KW-0479">Metal-binding</keyword>
<evidence type="ECO:0000256" key="2">
    <source>
        <dbReference type="ARBA" id="ARBA00004776"/>
    </source>
</evidence>
<dbReference type="GO" id="GO:0008237">
    <property type="term" value="F:metallopeptidase activity"/>
    <property type="evidence" value="ECO:0007669"/>
    <property type="project" value="UniProtKB-KW"/>
</dbReference>
<evidence type="ECO:0000256" key="11">
    <source>
        <dbReference type="ARBA" id="ARBA00093666"/>
    </source>
</evidence>